<dbReference type="PANTHER" id="PTHR23354">
    <property type="entry name" value="NUCLEOLAR PROTEIN 7/ESTROGEN RECEPTOR COACTIVATOR-RELATED"/>
    <property type="match status" value="1"/>
</dbReference>
<evidence type="ECO:0000313" key="3">
    <source>
        <dbReference type="EMBL" id="ORX53319.1"/>
    </source>
</evidence>
<dbReference type="Proteomes" id="UP000193719">
    <property type="component" value="Unassembled WGS sequence"/>
</dbReference>
<evidence type="ECO:0000259" key="2">
    <source>
        <dbReference type="PROSITE" id="PS51886"/>
    </source>
</evidence>
<dbReference type="EMBL" id="MCFH01000013">
    <property type="protein sequence ID" value="ORX53319.1"/>
    <property type="molecule type" value="Genomic_DNA"/>
</dbReference>
<dbReference type="SMART" id="SM00584">
    <property type="entry name" value="TLDc"/>
    <property type="match status" value="1"/>
</dbReference>
<accession>A0A1Y1VD41</accession>
<dbReference type="InterPro" id="IPR006571">
    <property type="entry name" value="TLDc_dom"/>
</dbReference>
<dbReference type="AlphaFoldDB" id="A0A1Y1VD41"/>
<name>A0A1Y1VD41_9FUNG</name>
<feature type="region of interest" description="Disordered" evidence="1">
    <location>
        <begin position="103"/>
        <end position="125"/>
    </location>
</feature>
<evidence type="ECO:0000313" key="4">
    <source>
        <dbReference type="Proteomes" id="UP000193719"/>
    </source>
</evidence>
<dbReference type="PROSITE" id="PS51886">
    <property type="entry name" value="TLDC"/>
    <property type="match status" value="1"/>
</dbReference>
<feature type="domain" description="TLDc" evidence="2">
    <location>
        <begin position="289"/>
        <end position="456"/>
    </location>
</feature>
<sequence>MSRIELSEDEKDKEYTINENSLEQNEEENKILIKSIDNEINNNVTISEGISIKVTPLIETNEICTNGSINKEEHKSSEDLLKQIHQNDISLININNSIDHFNDDSNNRSDSNKNDTDSLHFRNDDNNNTNDVSLLSINKSNIPKTRRRSSVFQSLFKNKSKNSSTNIIVSESVLSQNNLNSYSSSSINSFNNKVGKEVSISQLLNIKKNSNASSYISPYNYNYDINDLLNIGLTSPILEEESNISEHSKKKKDKRSKRNSVLMNIDHNLEEVFKQPGIELNGRKSCENNVINIFLAEKLRKILPPYYRECNKWELVYSVIDHGSTITTLLSKCEETHLTGSFLLAILDTDGYIYGSYLSENLHVCKRFYGSGECFLWKLNNDSKELEYYRGSVENQYHIVTDKSFIAFGGGNGDFGLYISSDLLNGYTTYCPTYNNPPLTSSGKFECMNIEIWGFDFT</sequence>
<dbReference type="Pfam" id="PF07534">
    <property type="entry name" value="TLD"/>
    <property type="match status" value="1"/>
</dbReference>
<reference evidence="3 4" key="1">
    <citation type="submission" date="2016-08" db="EMBL/GenBank/DDBJ databases">
        <title>Genomes of anaerobic fungi encode conserved fungal cellulosomes for biomass hydrolysis.</title>
        <authorList>
            <consortium name="DOE Joint Genome Institute"/>
            <person name="Haitjema C.H."/>
            <person name="Gilmore S.P."/>
            <person name="Henske J.K."/>
            <person name="Solomon K.V."/>
            <person name="De Groot R."/>
            <person name="Kuo A."/>
            <person name="Mondo S.J."/>
            <person name="Salamov A.A."/>
            <person name="Labutti K."/>
            <person name="Zhao Z."/>
            <person name="Chiniquy J."/>
            <person name="Barry K."/>
            <person name="Brewer H.M."/>
            <person name="Purvine S.O."/>
            <person name="Wright A.T."/>
            <person name="Boxma B."/>
            <person name="Van Alen T."/>
            <person name="Hackstein J.H."/>
            <person name="Baker S.E."/>
            <person name="Grigoriev I.V."/>
            <person name="O'Malley M.A."/>
        </authorList>
    </citation>
    <scope>NUCLEOTIDE SEQUENCE [LARGE SCALE GENOMIC DNA]</scope>
    <source>
        <strain evidence="4">finn</strain>
    </source>
</reference>
<comment type="caution">
    <text evidence="3">The sequence shown here is derived from an EMBL/GenBank/DDBJ whole genome shotgun (WGS) entry which is preliminary data.</text>
</comment>
<keyword evidence="4" id="KW-1185">Reference proteome</keyword>
<dbReference type="OrthoDB" id="26679at2759"/>
<proteinExistence type="predicted"/>
<protein>
    <submittedName>
        <fullName evidence="3">TLD-domain-containing protein</fullName>
    </submittedName>
</protein>
<evidence type="ECO:0000256" key="1">
    <source>
        <dbReference type="SAM" id="MobiDB-lite"/>
    </source>
</evidence>
<gene>
    <name evidence="3" type="ORF">BCR36DRAFT_323493</name>
</gene>
<organism evidence="3 4">
    <name type="scientific">Piromyces finnis</name>
    <dbReference type="NCBI Taxonomy" id="1754191"/>
    <lineage>
        <taxon>Eukaryota</taxon>
        <taxon>Fungi</taxon>
        <taxon>Fungi incertae sedis</taxon>
        <taxon>Chytridiomycota</taxon>
        <taxon>Chytridiomycota incertae sedis</taxon>
        <taxon>Neocallimastigomycetes</taxon>
        <taxon>Neocallimastigales</taxon>
        <taxon>Neocallimastigaceae</taxon>
        <taxon>Piromyces</taxon>
    </lineage>
</organism>
<reference evidence="3 4" key="2">
    <citation type="submission" date="2016-08" db="EMBL/GenBank/DDBJ databases">
        <title>Pervasive Adenine N6-methylation of Active Genes in Fungi.</title>
        <authorList>
            <consortium name="DOE Joint Genome Institute"/>
            <person name="Mondo S.J."/>
            <person name="Dannebaum R.O."/>
            <person name="Kuo R.C."/>
            <person name="Labutti K."/>
            <person name="Haridas S."/>
            <person name="Kuo A."/>
            <person name="Salamov A."/>
            <person name="Ahrendt S.R."/>
            <person name="Lipzen A."/>
            <person name="Sullivan W."/>
            <person name="Andreopoulos W.B."/>
            <person name="Clum A."/>
            <person name="Lindquist E."/>
            <person name="Daum C."/>
            <person name="Ramamoorthy G.K."/>
            <person name="Gryganskyi A."/>
            <person name="Culley D."/>
            <person name="Magnuson J.K."/>
            <person name="James T.Y."/>
            <person name="O'Malley M.A."/>
            <person name="Stajich J.E."/>
            <person name="Spatafora J.W."/>
            <person name="Visel A."/>
            <person name="Grigoriev I.V."/>
        </authorList>
    </citation>
    <scope>NUCLEOTIDE SEQUENCE [LARGE SCALE GENOMIC DNA]</scope>
    <source>
        <strain evidence="4">finn</strain>
    </source>
</reference>